<accession>A0A2T0V838</accession>
<dbReference type="SMART" id="SM00738">
    <property type="entry name" value="NGN"/>
    <property type="match status" value="1"/>
</dbReference>
<evidence type="ECO:0000256" key="2">
    <source>
        <dbReference type="ARBA" id="ARBA00023015"/>
    </source>
</evidence>
<dbReference type="InterPro" id="IPR036735">
    <property type="entry name" value="NGN_dom_sf"/>
</dbReference>
<evidence type="ECO:0000256" key="1">
    <source>
        <dbReference type="ARBA" id="ARBA00022814"/>
    </source>
</evidence>
<keyword evidence="1" id="KW-0889">Transcription antitermination</keyword>
<dbReference type="AlphaFoldDB" id="A0A2T0V838"/>
<reference evidence="6 7" key="1">
    <citation type="submission" date="2018-03" db="EMBL/GenBank/DDBJ databases">
        <title>Genomic Encyclopedia of Type Strains, Phase III (KMG-III): the genomes of soil and plant-associated and newly described type strains.</title>
        <authorList>
            <person name="Whitman W."/>
        </authorList>
    </citation>
    <scope>NUCLEOTIDE SEQUENCE [LARGE SCALE GENOMIC DNA]</scope>
    <source>
        <strain evidence="6 7">CGMCC 1.12152</strain>
    </source>
</reference>
<feature type="domain" description="NusG-like N-terminal" evidence="5">
    <location>
        <begin position="41"/>
        <end position="140"/>
    </location>
</feature>
<evidence type="ECO:0000313" key="6">
    <source>
        <dbReference type="EMBL" id="PRY66314.1"/>
    </source>
</evidence>
<dbReference type="SUPFAM" id="SSF50104">
    <property type="entry name" value="Translation proteins SH3-like domain"/>
    <property type="match status" value="1"/>
</dbReference>
<evidence type="ECO:0000313" key="7">
    <source>
        <dbReference type="Proteomes" id="UP000237647"/>
    </source>
</evidence>
<organism evidence="6 7">
    <name type="scientific">Vreelandella songnenensis</name>
    <dbReference type="NCBI Taxonomy" id="1176243"/>
    <lineage>
        <taxon>Bacteria</taxon>
        <taxon>Pseudomonadati</taxon>
        <taxon>Pseudomonadota</taxon>
        <taxon>Gammaproteobacteria</taxon>
        <taxon>Oceanospirillales</taxon>
        <taxon>Halomonadaceae</taxon>
        <taxon>Vreelandella</taxon>
    </lineage>
</organism>
<dbReference type="InterPro" id="IPR010215">
    <property type="entry name" value="Transcription_antiterm_RfaH"/>
</dbReference>
<feature type="region of interest" description="Disordered" evidence="4">
    <location>
        <begin position="1"/>
        <end position="35"/>
    </location>
</feature>
<evidence type="ECO:0000256" key="3">
    <source>
        <dbReference type="ARBA" id="ARBA00023163"/>
    </source>
</evidence>
<dbReference type="InterPro" id="IPR006645">
    <property type="entry name" value="NGN-like_dom"/>
</dbReference>
<dbReference type="InterPro" id="IPR043425">
    <property type="entry name" value="NusG-like"/>
</dbReference>
<keyword evidence="3" id="KW-0804">Transcription</keyword>
<dbReference type="Pfam" id="PF02357">
    <property type="entry name" value="NusG"/>
    <property type="match status" value="1"/>
</dbReference>
<dbReference type="Proteomes" id="UP000237647">
    <property type="component" value="Unassembled WGS sequence"/>
</dbReference>
<comment type="caution">
    <text evidence="6">The sequence shown here is derived from an EMBL/GenBank/DDBJ whole genome shotgun (WGS) entry which is preliminary data.</text>
</comment>
<name>A0A2T0V838_9GAMM</name>
<sequence length="204" mass="23042">MPRCLPKRKPDTMQQRRSPLDGSALNDSASGDAEEDAQGALPNWYVIQCKGGESFRAAEHLTNQGYEVFHPVLDVKRRRQGKPVMVTEPLFPYYLFIRLDQIVSNWRPIRSTRGVLRLLTFGNTPIAVPSALVEALRAQPHRQEGIHTYFSAGEKVTITGGPFKDLEAIFQRCKGEERAIVLLNVLQRPQHLNMPLDQLRKGDA</sequence>
<dbReference type="NCBIfam" id="NF006534">
    <property type="entry name" value="PRK09014.1"/>
    <property type="match status" value="1"/>
</dbReference>
<dbReference type="Gene3D" id="3.30.70.940">
    <property type="entry name" value="NusG, N-terminal domain"/>
    <property type="match status" value="1"/>
</dbReference>
<dbReference type="SUPFAM" id="SSF82679">
    <property type="entry name" value="N-utilization substance G protein NusG, N-terminal domain"/>
    <property type="match status" value="1"/>
</dbReference>
<evidence type="ECO:0000256" key="4">
    <source>
        <dbReference type="SAM" id="MobiDB-lite"/>
    </source>
</evidence>
<dbReference type="GO" id="GO:0031564">
    <property type="term" value="P:transcription antitermination"/>
    <property type="evidence" value="ECO:0007669"/>
    <property type="project" value="UniProtKB-KW"/>
</dbReference>
<keyword evidence="7" id="KW-1185">Reference proteome</keyword>
<gene>
    <name evidence="6" type="ORF">B0H98_101295</name>
</gene>
<evidence type="ECO:0000259" key="5">
    <source>
        <dbReference type="SMART" id="SM00738"/>
    </source>
</evidence>
<dbReference type="CDD" id="cd09892">
    <property type="entry name" value="NGN_SP_RfaH"/>
    <property type="match status" value="1"/>
</dbReference>
<keyword evidence="2" id="KW-0805">Transcription regulation</keyword>
<dbReference type="PANTHER" id="PTHR30265">
    <property type="entry name" value="RHO-INTERACTING TRANSCRIPTION TERMINATION FACTOR NUSG"/>
    <property type="match status" value="1"/>
</dbReference>
<dbReference type="InterPro" id="IPR008991">
    <property type="entry name" value="Translation_prot_SH3-like_sf"/>
</dbReference>
<dbReference type="NCBIfam" id="TIGR01955">
    <property type="entry name" value="RfaH"/>
    <property type="match status" value="1"/>
</dbReference>
<dbReference type="GO" id="GO:0005829">
    <property type="term" value="C:cytosol"/>
    <property type="evidence" value="ECO:0007669"/>
    <property type="project" value="TreeGrafter"/>
</dbReference>
<proteinExistence type="predicted"/>
<dbReference type="PANTHER" id="PTHR30265:SF7">
    <property type="entry name" value="TRANSCRIPTION ANTITERMINATION PROTEIN RFAH"/>
    <property type="match status" value="1"/>
</dbReference>
<dbReference type="GO" id="GO:0006354">
    <property type="term" value="P:DNA-templated transcription elongation"/>
    <property type="evidence" value="ECO:0007669"/>
    <property type="project" value="InterPro"/>
</dbReference>
<dbReference type="EMBL" id="PVTK01000001">
    <property type="protein sequence ID" value="PRY66314.1"/>
    <property type="molecule type" value="Genomic_DNA"/>
</dbReference>
<protein>
    <submittedName>
        <fullName evidence="6">Transcriptional antiterminator RfaH</fullName>
    </submittedName>
</protein>